<protein>
    <submittedName>
        <fullName evidence="7">Peptidoglycan DD-metalloendopeptidase family protein</fullName>
    </submittedName>
</protein>
<dbReference type="Pfam" id="PF01551">
    <property type="entry name" value="Peptidase_M23"/>
    <property type="match status" value="1"/>
</dbReference>
<keyword evidence="2" id="KW-0175">Coiled coil</keyword>
<feature type="region of interest" description="Disordered" evidence="3">
    <location>
        <begin position="252"/>
        <end position="272"/>
    </location>
</feature>
<dbReference type="Gene3D" id="2.70.70.10">
    <property type="entry name" value="Glucose Permease (Domain IIA)"/>
    <property type="match status" value="1"/>
</dbReference>
<reference evidence="7 8" key="1">
    <citation type="submission" date="2022-01" db="EMBL/GenBank/DDBJ databases">
        <title>Dethiosulfovibrio faecalis sp. nov., a novel proteolytic, non-sulfur-reducing bacterium isolated from a marine aquaculture solid waste bioreactor.</title>
        <authorList>
            <person name="Grabowski S."/>
            <person name="Apolinario E."/>
            <person name="Schneider N."/>
            <person name="Marshall C.W."/>
            <person name="Sowers K.R."/>
        </authorList>
    </citation>
    <scope>NUCLEOTIDE SEQUENCE [LARGE SCALE GENOMIC DNA]</scope>
    <source>
        <strain evidence="7 8">DSM 12537</strain>
    </source>
</reference>
<dbReference type="Pfam" id="PF24568">
    <property type="entry name" value="CC_PcsB"/>
    <property type="match status" value="1"/>
</dbReference>
<name>A0ABS9EN40_9BACT</name>
<evidence type="ECO:0000313" key="7">
    <source>
        <dbReference type="EMBL" id="MCF4141691.1"/>
    </source>
</evidence>
<dbReference type="EMBL" id="JAKGUD010000002">
    <property type="protein sequence ID" value="MCF4141691.1"/>
    <property type="molecule type" value="Genomic_DNA"/>
</dbReference>
<evidence type="ECO:0000259" key="6">
    <source>
        <dbReference type="Pfam" id="PF24568"/>
    </source>
</evidence>
<dbReference type="CDD" id="cd12797">
    <property type="entry name" value="M23_peptidase"/>
    <property type="match status" value="1"/>
</dbReference>
<dbReference type="PANTHER" id="PTHR21666:SF289">
    <property type="entry name" value="L-ALA--D-GLU ENDOPEPTIDASE"/>
    <property type="match status" value="1"/>
</dbReference>
<dbReference type="SUPFAM" id="SSF51261">
    <property type="entry name" value="Duplicated hybrid motif"/>
    <property type="match status" value="1"/>
</dbReference>
<dbReference type="InterPro" id="IPR057309">
    <property type="entry name" value="PcsB_CC"/>
</dbReference>
<feature type="coiled-coil region" evidence="2">
    <location>
        <begin position="28"/>
        <end position="118"/>
    </location>
</feature>
<evidence type="ECO:0000313" key="8">
    <source>
        <dbReference type="Proteomes" id="UP001200430"/>
    </source>
</evidence>
<sequence length="396" mass="44717">MKKILGIFSLVLLVLSAMSTSSWAAMTAEELDRRIREEEHQMAILERQVKHQQELINASKKREAAYLQELARFDQKRQVAEQSISLLELKRKKILREISEMEKEISRLEKEIERIKGFLAERLVTIYKFGGTAELNLLLSSQNVADAMNTGHLLRKLAAQDEDLIGEVERETLRIQELVEGLSSRERDLQAKKKDLAVQKRRLESAIAERNGLLKKLRENRSAYQQSVKEAEEDQREIRAKIKSYIRAKQELARSNKDGDDGQTPLPPHKGKFRWPVKGKLTSRFGTRVHPVFKTKTVHTGIDIAAPKGTTVRAAGKGDVLYAGWLRGYGQIVILDNGGNFSTVYAHLSRILVSEGQRVSDGQPIGNVGDTGVATGPHLHFEVRVNGDARDPLKYL</sequence>
<organism evidence="7 8">
    <name type="scientific">Dethiosulfovibrio marinus</name>
    <dbReference type="NCBI Taxonomy" id="133532"/>
    <lineage>
        <taxon>Bacteria</taxon>
        <taxon>Thermotogati</taxon>
        <taxon>Synergistota</taxon>
        <taxon>Synergistia</taxon>
        <taxon>Synergistales</taxon>
        <taxon>Dethiosulfovibrionaceae</taxon>
        <taxon>Dethiosulfovibrio</taxon>
    </lineage>
</organism>
<evidence type="ECO:0000259" key="5">
    <source>
        <dbReference type="Pfam" id="PF01551"/>
    </source>
</evidence>
<dbReference type="InterPro" id="IPR050570">
    <property type="entry name" value="Cell_wall_metabolism_enzyme"/>
</dbReference>
<keyword evidence="1 4" id="KW-0732">Signal</keyword>
<gene>
    <name evidence="7" type="ORF">L2W38_02515</name>
</gene>
<dbReference type="Proteomes" id="UP001200430">
    <property type="component" value="Unassembled WGS sequence"/>
</dbReference>
<feature type="signal peptide" evidence="4">
    <location>
        <begin position="1"/>
        <end position="24"/>
    </location>
</feature>
<evidence type="ECO:0000256" key="4">
    <source>
        <dbReference type="SAM" id="SignalP"/>
    </source>
</evidence>
<comment type="caution">
    <text evidence="7">The sequence shown here is derived from an EMBL/GenBank/DDBJ whole genome shotgun (WGS) entry which is preliminary data.</text>
</comment>
<feature type="domain" description="Peptidoglycan hydrolase PcsB coiled-coil" evidence="6">
    <location>
        <begin position="105"/>
        <end position="173"/>
    </location>
</feature>
<dbReference type="InterPro" id="IPR016047">
    <property type="entry name" value="M23ase_b-sheet_dom"/>
</dbReference>
<evidence type="ECO:0000256" key="3">
    <source>
        <dbReference type="SAM" id="MobiDB-lite"/>
    </source>
</evidence>
<keyword evidence="8" id="KW-1185">Reference proteome</keyword>
<feature type="domain" description="M23ase beta-sheet core" evidence="5">
    <location>
        <begin position="298"/>
        <end position="392"/>
    </location>
</feature>
<dbReference type="InterPro" id="IPR011055">
    <property type="entry name" value="Dup_hybrid_motif"/>
</dbReference>
<dbReference type="RefSeq" id="WP_236098244.1">
    <property type="nucleotide sequence ID" value="NZ_JAKGUD010000002.1"/>
</dbReference>
<feature type="chain" id="PRO_5045568651" evidence="4">
    <location>
        <begin position="25"/>
        <end position="396"/>
    </location>
</feature>
<evidence type="ECO:0000256" key="1">
    <source>
        <dbReference type="ARBA" id="ARBA00022729"/>
    </source>
</evidence>
<proteinExistence type="predicted"/>
<feature type="coiled-coil region" evidence="2">
    <location>
        <begin position="186"/>
        <end position="248"/>
    </location>
</feature>
<dbReference type="Gene3D" id="6.10.250.3150">
    <property type="match status" value="1"/>
</dbReference>
<evidence type="ECO:0000256" key="2">
    <source>
        <dbReference type="SAM" id="Coils"/>
    </source>
</evidence>
<dbReference type="PANTHER" id="PTHR21666">
    <property type="entry name" value="PEPTIDASE-RELATED"/>
    <property type="match status" value="1"/>
</dbReference>
<accession>A0ABS9EN40</accession>